<keyword evidence="5" id="KW-1185">Reference proteome</keyword>
<dbReference type="Pfam" id="PF03564">
    <property type="entry name" value="DUF1759"/>
    <property type="match status" value="1"/>
</dbReference>
<name>A0AAN8FFK2_TRICO</name>
<feature type="region of interest" description="Disordered" evidence="2">
    <location>
        <begin position="476"/>
        <end position="601"/>
    </location>
</feature>
<dbReference type="Pfam" id="PF05380">
    <property type="entry name" value="Peptidase_A17"/>
    <property type="match status" value="1"/>
</dbReference>
<dbReference type="InterPro" id="IPR000477">
    <property type="entry name" value="RT_dom"/>
</dbReference>
<reference evidence="4 5" key="1">
    <citation type="submission" date="2019-10" db="EMBL/GenBank/DDBJ databases">
        <title>Assembly and Annotation for the nematode Trichostrongylus colubriformis.</title>
        <authorList>
            <person name="Martin J."/>
        </authorList>
    </citation>
    <scope>NUCLEOTIDE SEQUENCE [LARGE SCALE GENOMIC DNA]</scope>
    <source>
        <strain evidence="4">G859</strain>
        <tissue evidence="4">Whole worm</tissue>
    </source>
</reference>
<gene>
    <name evidence="4" type="ORF">GCK32_003055</name>
</gene>
<feature type="compositionally biased region" description="Polar residues" evidence="2">
    <location>
        <begin position="496"/>
        <end position="509"/>
    </location>
</feature>
<organism evidence="4 5">
    <name type="scientific">Trichostrongylus colubriformis</name>
    <name type="common">Black scour worm</name>
    <dbReference type="NCBI Taxonomy" id="6319"/>
    <lineage>
        <taxon>Eukaryota</taxon>
        <taxon>Metazoa</taxon>
        <taxon>Ecdysozoa</taxon>
        <taxon>Nematoda</taxon>
        <taxon>Chromadorea</taxon>
        <taxon>Rhabditida</taxon>
        <taxon>Rhabditina</taxon>
        <taxon>Rhabditomorpha</taxon>
        <taxon>Strongyloidea</taxon>
        <taxon>Trichostrongylidae</taxon>
        <taxon>Trichostrongylus</taxon>
    </lineage>
</organism>
<dbReference type="PROSITE" id="PS50175">
    <property type="entry name" value="ASP_PROT_RETROV"/>
    <property type="match status" value="1"/>
</dbReference>
<dbReference type="InterPro" id="IPR043502">
    <property type="entry name" value="DNA/RNA_pol_sf"/>
</dbReference>
<evidence type="ECO:0000313" key="4">
    <source>
        <dbReference type="EMBL" id="KAK5977842.1"/>
    </source>
</evidence>
<evidence type="ECO:0000256" key="2">
    <source>
        <dbReference type="SAM" id="MobiDB-lite"/>
    </source>
</evidence>
<dbReference type="SUPFAM" id="SSF56672">
    <property type="entry name" value="DNA/RNA polymerases"/>
    <property type="match status" value="1"/>
</dbReference>
<dbReference type="InterPro" id="IPR008042">
    <property type="entry name" value="Retrotrans_Pao"/>
</dbReference>
<dbReference type="InterPro" id="IPR043128">
    <property type="entry name" value="Rev_trsase/Diguanyl_cyclase"/>
</dbReference>
<sequence length="1453" mass="167499">MALEFSIKTCKQKLTRHLNELINLIKEGEGFEEPWNYPTTTDEISRYILSNRIILKNLLARIKEKEETIVNEHSTCSRTIEALKTTDIDGAQMERQFDDYWEQKQAENILDNSMQLRRKLELRLLELECQEQSLTSQRIVKSETVTDQPTQPYAQHSASRFLRSPGEGANLAHAPTLTNEDSIQNPHEAQIANTGQPHLLRYLYGHELRVPEFYGKPGEFDSFWELFQELIHNQPYSNLEKLSILLSSCKGDAERALRMIPRNGSSYELAIQQLKSQFQDPRRNKTLLLRKLQALPKTGDDPRQLQNTYNDILALVTEMKRQGEAVDSTNLLQTVLSKFSKGIQDEAAKREYDSNKVWSMTELMDNLDVLVKRRIHVSFMQGRDIESEGSSVFHVQTSNPKIQCTGCNEPHRFGECNRYRTRQEKINRLWQLNACHVCFSKRHRTYECRKPKCFRCGGPHNVILCYLHEQHSRQFRGRRGDSRGYTSPANRAPNVRFSQYQSARRNQFNGPPHRRSTESSPGRHLSPFERRRATPILSSSPASRHSQDTLPRSRSSSHSPWRNRCRTPRYNSSERNNRSRSNSSRRTQSPRHPRNSQNQNRVTFVNCATNNTHDSNHCQNEGDNDVESKQQLLAVPLQHHQQCTRLMTASVYIRDPLTGKVESLVALLDSASDSSFITTSAVRRLHLPSHSERIITITGFGGHMEKRKTTQVQVRLFNFVGDSIAVSLLTQDHIIDPLHFCELTTADLQFINERLPQTNNQWLSLTDSPVTPEILLGIDYFNTILSLDQQPLQLPSGLHLRMCFFGYVISGIQSHGDSRAYEREQCRTLCTEIEDVFEPLASFQFEEDDYSKTKQEEIQDVIDNFYSTVQIRDGKIFVRLPWKANKDKLSNNYTLALSRLHQQYKLSEKNPELWAEYCKIINTQLENGIIEPLNGTTQSNNPIYYIPHQAVIKPSSHTTKVRIVLDASSKRKGELSLNQVIHQGPLLLPNLGGILLRSRVGDILLTADVEKAFHTIYLHEEDRDAVRFLWLKDSSKPPSRENVKILRFRRLAFGINASPYLLAMSIKFSLDKNTDQQMSKEILRNLYVDNVILCAETSEEVFTKYKHSKQLFKNMSMNLREYITNDQKCNEKIDKADLAHHDGHKVLGISWNATTDEYIISAKIKYLPNPTKRSVLRTAHATFDPLGLLTPLLLPTKLFPQELWQKDYSWDTPLKEADDLKWKNICTQSEKFEVKIPRKIANRRNNSVYQLHTFVDASTKCFAACTFLRTLDSDGHILCGIVAAKNRLPPRKMLSKNSELTVPRLELLALQLGAHLTKWIYEEMDLPIDANFIYSDSQIALHWVRSSKKAGTFVENRSAIIRNTMNDLNTRSHRCQLLYIPTTQNPSDCATRGVSAQDFVDHIWWSGPKFLKQPQHTWDSVTSFPLYENIDDDNEETIHVTEDPKKDKNTNMV</sequence>
<dbReference type="GO" id="GO:0004190">
    <property type="term" value="F:aspartic-type endopeptidase activity"/>
    <property type="evidence" value="ECO:0007669"/>
    <property type="project" value="InterPro"/>
</dbReference>
<dbReference type="PANTHER" id="PTHR47331:SF5">
    <property type="entry name" value="RIBONUCLEASE H"/>
    <property type="match status" value="1"/>
</dbReference>
<feature type="domain" description="Peptidase A2" evidence="3">
    <location>
        <begin position="664"/>
        <end position="780"/>
    </location>
</feature>
<evidence type="ECO:0000259" key="3">
    <source>
        <dbReference type="PROSITE" id="PS50175"/>
    </source>
</evidence>
<dbReference type="InterPro" id="IPR005312">
    <property type="entry name" value="DUF1759"/>
</dbReference>
<protein>
    <recommendedName>
        <fullName evidence="3">Peptidase A2 domain-containing protein</fullName>
    </recommendedName>
</protein>
<dbReference type="GO" id="GO:0006508">
    <property type="term" value="P:proteolysis"/>
    <property type="evidence" value="ECO:0007669"/>
    <property type="project" value="InterPro"/>
</dbReference>
<dbReference type="InterPro" id="IPR001995">
    <property type="entry name" value="Peptidase_A2_cat"/>
</dbReference>
<proteinExistence type="predicted"/>
<dbReference type="PANTHER" id="PTHR47331">
    <property type="entry name" value="PHD-TYPE DOMAIN-CONTAINING PROTEIN"/>
    <property type="match status" value="1"/>
</dbReference>
<evidence type="ECO:0000313" key="5">
    <source>
        <dbReference type="Proteomes" id="UP001331761"/>
    </source>
</evidence>
<dbReference type="Pfam" id="PF00078">
    <property type="entry name" value="RVT_1"/>
    <property type="match status" value="1"/>
</dbReference>
<dbReference type="Proteomes" id="UP001331761">
    <property type="component" value="Unassembled WGS sequence"/>
</dbReference>
<accession>A0AAN8FFK2</accession>
<feature type="compositionally biased region" description="Low complexity" evidence="2">
    <location>
        <begin position="569"/>
        <end position="586"/>
    </location>
</feature>
<evidence type="ECO:0000256" key="1">
    <source>
        <dbReference type="SAM" id="Coils"/>
    </source>
</evidence>
<dbReference type="EMBL" id="WIXE01010127">
    <property type="protein sequence ID" value="KAK5977842.1"/>
    <property type="molecule type" value="Genomic_DNA"/>
</dbReference>
<keyword evidence="1" id="KW-0175">Coiled coil</keyword>
<feature type="compositionally biased region" description="Polar residues" evidence="2">
    <location>
        <begin position="536"/>
        <end position="550"/>
    </location>
</feature>
<feature type="coiled-coil region" evidence="1">
    <location>
        <begin position="110"/>
        <end position="137"/>
    </location>
</feature>
<comment type="caution">
    <text evidence="4">The sequence shown here is derived from an EMBL/GenBank/DDBJ whole genome shotgun (WGS) entry which is preliminary data.</text>
</comment>
<dbReference type="Gene3D" id="3.10.10.10">
    <property type="entry name" value="HIV Type 1 Reverse Transcriptase, subunit A, domain 1"/>
    <property type="match status" value="1"/>
</dbReference>
<dbReference type="Gene3D" id="3.30.70.270">
    <property type="match status" value="1"/>
</dbReference>